<name>A0ABD5QSF3_9EURY</name>
<dbReference type="Proteomes" id="UP001596145">
    <property type="component" value="Unassembled WGS sequence"/>
</dbReference>
<proteinExistence type="predicted"/>
<dbReference type="Pfam" id="PF00884">
    <property type="entry name" value="Sulfatase"/>
    <property type="match status" value="1"/>
</dbReference>
<dbReference type="Gene3D" id="3.40.720.10">
    <property type="entry name" value="Alkaline Phosphatase, subunit A"/>
    <property type="match status" value="1"/>
</dbReference>
<accession>A0ABD5QSF3</accession>
<dbReference type="RefSeq" id="WP_162498074.1">
    <property type="nucleotide sequence ID" value="NZ_JBHSKV010000010.1"/>
</dbReference>
<feature type="domain" description="Sulfatase N-terminal" evidence="2">
    <location>
        <begin position="4"/>
        <end position="343"/>
    </location>
</feature>
<gene>
    <name evidence="3" type="ORF">ACFPJA_07505</name>
</gene>
<dbReference type="AlphaFoldDB" id="A0ABD5QSF3"/>
<comment type="caution">
    <text evidence="3">The sequence shown here is derived from an EMBL/GenBank/DDBJ whole genome shotgun (WGS) entry which is preliminary data.</text>
</comment>
<evidence type="ECO:0000313" key="3">
    <source>
        <dbReference type="EMBL" id="MFC5134564.1"/>
    </source>
</evidence>
<protein>
    <submittedName>
        <fullName evidence="3">Sulfatase-like hydrolase/transferase</fullName>
    </submittedName>
</protein>
<feature type="modified residue" description="3-oxoalanine (Ser)" evidence="1">
    <location>
        <position position="52"/>
    </location>
</feature>
<dbReference type="InterPro" id="IPR000917">
    <property type="entry name" value="Sulfatase_N"/>
</dbReference>
<dbReference type="EMBL" id="JBHSKV010000010">
    <property type="protein sequence ID" value="MFC5134564.1"/>
    <property type="molecule type" value="Genomic_DNA"/>
</dbReference>
<dbReference type="SUPFAM" id="SSF53649">
    <property type="entry name" value="Alkaline phosphatase-like"/>
    <property type="match status" value="1"/>
</dbReference>
<evidence type="ECO:0000259" key="2">
    <source>
        <dbReference type="Pfam" id="PF00884"/>
    </source>
</evidence>
<dbReference type="InterPro" id="IPR017850">
    <property type="entry name" value="Alkaline_phosphatase_core_sf"/>
</dbReference>
<comment type="PTM">
    <text evidence="1">The conversion to 3-oxoalanine (also known as C-formylglycine, FGly), of a serine or cysteine residue in prokaryotes and of a cysteine residue in eukaryotes, is critical for catalytic activity.</text>
</comment>
<evidence type="ECO:0000256" key="1">
    <source>
        <dbReference type="PIRSR" id="PIRSR600917-52"/>
    </source>
</evidence>
<dbReference type="PANTHER" id="PTHR43751">
    <property type="entry name" value="SULFATASE"/>
    <property type="match status" value="1"/>
</dbReference>
<evidence type="ECO:0000313" key="4">
    <source>
        <dbReference type="Proteomes" id="UP001596145"/>
    </source>
</evidence>
<dbReference type="PANTHER" id="PTHR43751:SF3">
    <property type="entry name" value="SULFATASE N-TERMINAL DOMAIN-CONTAINING PROTEIN"/>
    <property type="match status" value="1"/>
</dbReference>
<organism evidence="3 4">
    <name type="scientific">Halorubrum glutamatedens</name>
    <dbReference type="NCBI Taxonomy" id="2707018"/>
    <lineage>
        <taxon>Archaea</taxon>
        <taxon>Methanobacteriati</taxon>
        <taxon>Methanobacteriota</taxon>
        <taxon>Stenosarchaea group</taxon>
        <taxon>Halobacteria</taxon>
        <taxon>Halobacteriales</taxon>
        <taxon>Haloferacaceae</taxon>
        <taxon>Halorubrum</taxon>
    </lineage>
</organism>
<reference evidence="3 4" key="1">
    <citation type="journal article" date="2019" name="Int. J. Syst. Evol. Microbiol.">
        <title>The Global Catalogue of Microorganisms (GCM) 10K type strain sequencing project: providing services to taxonomists for standard genome sequencing and annotation.</title>
        <authorList>
            <consortium name="The Broad Institute Genomics Platform"/>
            <consortium name="The Broad Institute Genome Sequencing Center for Infectious Disease"/>
            <person name="Wu L."/>
            <person name="Ma J."/>
        </authorList>
    </citation>
    <scope>NUCLEOTIDE SEQUENCE [LARGE SCALE GENOMIC DNA]</scope>
    <source>
        <strain evidence="3 4">CGMCC 1.16026</strain>
    </source>
</reference>
<sequence length="477" mass="53219">MALPNVLLVVLDSVRARNVGLYGYHRETTPFLSTYSDRATVYRQARSPGIHSVASHASLWTGAEVVEHQATRHTDGIQPEKTIWGELAENGYRTGIFTVNSVVAHASNLVEPFHLVETDDFSDSAGKPFPDAHGPTDVAAHEGVAGNLARSLQDDAPVRSFLNAVDHLYRKQRGRLETNLDSETLIERFLEWEADVDGPWAACLNLMDSHFPYEPAEEHDKWSDDTLGSLHDGFEKPPANEFVQGRPWWQLEAFKSLYDGTIRELDAHLERIVTGLKRADVHDETLVVITSDHGEGFGEISRLTGRTRLVDHSWGIHEVVTHVPLVVKYPRQTDPTTIKEPATITGFPDSVRATLEGSCPRDSFVPDGPVIAYTERLLADHADVFDDSDEPVTAYYGPWRAVYESSDNGDVVKYAGHGNNALTLRVRNAQDAILVDRTGSEMIDRVFDTFEPVDIRQEPGDISEKTEERLSDLGYIR</sequence>
<dbReference type="InterPro" id="IPR052701">
    <property type="entry name" value="GAG_Ulvan_Degrading_Sulfatases"/>
</dbReference>
<keyword evidence="4" id="KW-1185">Reference proteome</keyword>